<dbReference type="EMBL" id="PP415837">
    <property type="protein sequence ID" value="WZL61386.1"/>
    <property type="molecule type" value="Genomic_RNA"/>
</dbReference>
<accession>A0AAN0LK88</accession>
<proteinExistence type="predicted"/>
<protein>
    <submittedName>
        <fullName evidence="1">Uncharacterized protein</fullName>
    </submittedName>
</protein>
<sequence length="330" mass="37398">MAANVTLRDFSTTTFSRYRIPFASLHSKMHNAPYCHEFNRVLVDLAWVRTMYPDDHLVVATREARLISYLGGRDDLSFISTPEIGDKMNEKGITVHKVTWSVINVVDRARGILESHSKVVLCFLDPIVITGVGVLRESDLSKCVDDLEKYAAVVVCWECPRGQADVEIPSVERFFWNPYAKAHLGSILTLHTPSELKKRIRIGTSDEWYDGLTYHKVMCWVSSPAGEIGGEVALDLARSIFFQEKGCKSGDCRQNESDESIVRRYCLKNKLPEPIVYVYSTIDDLTKSPIFRMIGVIGNVKTPEWVSADEQFARNHVWHDLREVVLPASS</sequence>
<name>A0AAN0LK88_9VIRU</name>
<reference evidence="1" key="1">
    <citation type="submission" date="2024-02" db="EMBL/GenBank/DDBJ databases">
        <authorList>
            <person name="Martyn C."/>
            <person name="Kistler A.L."/>
        </authorList>
    </citation>
    <scope>NUCLEOTIDE SEQUENCE</scope>
    <source>
        <strain evidence="1">CA014</strain>
    </source>
</reference>
<organism evidence="1">
    <name type="scientific">Calla Lily Valley virus</name>
    <dbReference type="NCBI Taxonomy" id="3139873"/>
    <lineage>
        <taxon>Viruses</taxon>
        <taxon>Riboviria</taxon>
    </lineage>
</organism>
<evidence type="ECO:0000313" key="1">
    <source>
        <dbReference type="EMBL" id="WZL61386.1"/>
    </source>
</evidence>